<dbReference type="SUPFAM" id="SSF103657">
    <property type="entry name" value="BAR/IMD domain-like"/>
    <property type="match status" value="1"/>
</dbReference>
<evidence type="ECO:0008006" key="4">
    <source>
        <dbReference type="Google" id="ProtNLM"/>
    </source>
</evidence>
<dbReference type="InterPro" id="IPR027267">
    <property type="entry name" value="AH/BAR_dom_sf"/>
</dbReference>
<comment type="caution">
    <text evidence="2">The sequence shown here is derived from an EMBL/GenBank/DDBJ whole genome shotgun (WGS) entry which is preliminary data.</text>
</comment>
<sequence length="243" mass="27256">MLKIKTVLKTAPATQDEEYDRRKRGMKELGPALRSYKSAMAKAKASVKRVVESLGEVCKVFDTLSNDPNIPNCTKDCTLALAASMDRIEGALLSGFNAAMDSTVLSAVDELKAMYDECAKLEAERNKVMHKYDAYREDINKKESVYQRKSKDALTSKSYCAEVAKRDELAMCFEAADQKFKDTHDQLTQVRATACTKALNAFMKCTSNFMEEISSEFNGLKRSSESAMQVLSLRMHAEYENDN</sequence>
<dbReference type="EMBL" id="JBAMZK010000023">
    <property type="protein sequence ID" value="KAL0505032.1"/>
    <property type="molecule type" value="Genomic_DNA"/>
</dbReference>
<accession>A0AAW3AG17</accession>
<proteinExistence type="predicted"/>
<dbReference type="Gene3D" id="1.20.1270.60">
    <property type="entry name" value="Arfaptin homology (AH) domain/BAR domain"/>
    <property type="match status" value="1"/>
</dbReference>
<feature type="coiled-coil region" evidence="1">
    <location>
        <begin position="104"/>
        <end position="138"/>
    </location>
</feature>
<dbReference type="PANTHER" id="PTHR38148:SF3">
    <property type="entry name" value="BAR DOMAIN-CONTAINING PROTEIN"/>
    <property type="match status" value="1"/>
</dbReference>
<keyword evidence="1" id="KW-0175">Coiled coil</keyword>
<evidence type="ECO:0000313" key="2">
    <source>
        <dbReference type="EMBL" id="KAL0505032.1"/>
    </source>
</evidence>
<keyword evidence="3" id="KW-1185">Reference proteome</keyword>
<evidence type="ECO:0000256" key="1">
    <source>
        <dbReference type="SAM" id="Coils"/>
    </source>
</evidence>
<dbReference type="AlphaFoldDB" id="A0AAW3AG17"/>
<dbReference type="PANTHER" id="PTHR38148">
    <property type="entry name" value="BAR DOMAIN-CONTAINING PROTEIN"/>
    <property type="match status" value="1"/>
</dbReference>
<name>A0AAW3AG17_9TRYP</name>
<evidence type="ECO:0000313" key="3">
    <source>
        <dbReference type="Proteomes" id="UP001500131"/>
    </source>
</evidence>
<gene>
    <name evidence="2" type="ORF">Q4I31_003631</name>
</gene>
<protein>
    <recommendedName>
        <fullName evidence="4">BAR domain-containing protein</fullName>
    </recommendedName>
</protein>
<reference evidence="2 3" key="1">
    <citation type="submission" date="2024-02" db="EMBL/GenBank/DDBJ databases">
        <title>FIRST GENOME SEQUENCES OF Leishmania (Viannia) shawi, Leishmania (Viannia) lindenbergi AND Leishmania (Viannia) utingensis.</title>
        <authorList>
            <person name="Resadore F."/>
            <person name="Custodio M.G.F."/>
            <person name="Boite M.C."/>
            <person name="Cupolillo E."/>
            <person name="Ferreira G.E.M."/>
        </authorList>
    </citation>
    <scope>NUCLEOTIDE SEQUENCE [LARGE SCALE GENOMIC DNA]</scope>
    <source>
        <strain evidence="2 3">MHOM/BR/1966/M15733</strain>
    </source>
</reference>
<dbReference type="Proteomes" id="UP001500131">
    <property type="component" value="Unassembled WGS sequence"/>
</dbReference>
<organism evidence="2 3">
    <name type="scientific">Leishmania lindenbergi</name>
    <dbReference type="NCBI Taxonomy" id="651832"/>
    <lineage>
        <taxon>Eukaryota</taxon>
        <taxon>Discoba</taxon>
        <taxon>Euglenozoa</taxon>
        <taxon>Kinetoplastea</taxon>
        <taxon>Metakinetoplastina</taxon>
        <taxon>Trypanosomatida</taxon>
        <taxon>Trypanosomatidae</taxon>
        <taxon>Leishmaniinae</taxon>
        <taxon>Leishmania</taxon>
    </lineage>
</organism>